<protein>
    <submittedName>
        <fullName evidence="6">Molecular chaperone Hsp33</fullName>
    </submittedName>
</protein>
<keyword evidence="7" id="KW-1185">Reference proteome</keyword>
<dbReference type="RefSeq" id="WP_140048149.1">
    <property type="nucleotide sequence ID" value="NZ_BAAAEV010000001.1"/>
</dbReference>
<sequence length="313" mass="34099">MTTPATRPHDLDRAVGFTIPERHARGRVARLGPVLDEILSAHAYPPVIERLLAESLTLTALLGSTLKDAGGQLTLQAQTQGGIVSLMVCDFRGGELRGYVQFDAERLAQLGKNPSLYALFNQGHMAVTFDQAATGERYQGIVPLDSESIAEAAEQYFLQSEQIPSLVRIGLGRDKDGQVIAGGLFLQHLPEGEDGRERLHTRLDHPEWETVAALGSTMAADELADPALPLENLIWRLFNEEREVRLLSGVEFVRGCRCDADYIASVLAKFTPEDRAEMADAQGMIQVDCAFCARKFPVAAGSVPDAESISERG</sequence>
<evidence type="ECO:0000313" key="6">
    <source>
        <dbReference type="EMBL" id="NIJ22958.1"/>
    </source>
</evidence>
<dbReference type="InterPro" id="IPR023212">
    <property type="entry name" value="Hsp33_helix_hairpin_bin_dom_sf"/>
</dbReference>
<evidence type="ECO:0000256" key="2">
    <source>
        <dbReference type="ARBA" id="ARBA00022833"/>
    </source>
</evidence>
<keyword evidence="2" id="KW-0862">Zinc</keyword>
<organism evidence="6 7">
    <name type="scientific">Sphingomonas japonica</name>
    <dbReference type="NCBI Taxonomy" id="511662"/>
    <lineage>
        <taxon>Bacteria</taxon>
        <taxon>Pseudomonadati</taxon>
        <taxon>Pseudomonadota</taxon>
        <taxon>Alphaproteobacteria</taxon>
        <taxon>Sphingomonadales</taxon>
        <taxon>Sphingomonadaceae</taxon>
        <taxon>Sphingomonas</taxon>
    </lineage>
</organism>
<dbReference type="SUPFAM" id="SSF118352">
    <property type="entry name" value="HSP33 redox switch-like"/>
    <property type="match status" value="1"/>
</dbReference>
<dbReference type="PANTHER" id="PTHR30111:SF1">
    <property type="entry name" value="33 KDA CHAPERONIN"/>
    <property type="match status" value="1"/>
</dbReference>
<dbReference type="PIRSF" id="PIRSF005261">
    <property type="entry name" value="Heat_shock_Hsp33"/>
    <property type="match status" value="1"/>
</dbReference>
<evidence type="ECO:0000256" key="5">
    <source>
        <dbReference type="ARBA" id="ARBA00023284"/>
    </source>
</evidence>
<evidence type="ECO:0000256" key="4">
    <source>
        <dbReference type="ARBA" id="ARBA00023186"/>
    </source>
</evidence>
<gene>
    <name evidence="6" type="ORF">FHT01_000500</name>
</gene>
<evidence type="ECO:0000256" key="1">
    <source>
        <dbReference type="ARBA" id="ARBA00022490"/>
    </source>
</evidence>
<dbReference type="PANTHER" id="PTHR30111">
    <property type="entry name" value="33 KDA CHAPERONIN"/>
    <property type="match status" value="1"/>
</dbReference>
<dbReference type="EMBL" id="JAASQP010000001">
    <property type="protein sequence ID" value="NIJ22958.1"/>
    <property type="molecule type" value="Genomic_DNA"/>
</dbReference>
<keyword evidence="3" id="KW-1015">Disulfide bond</keyword>
<dbReference type="SUPFAM" id="SSF64397">
    <property type="entry name" value="Hsp33 domain"/>
    <property type="match status" value="1"/>
</dbReference>
<dbReference type="Pfam" id="PF01430">
    <property type="entry name" value="HSP33"/>
    <property type="match status" value="1"/>
</dbReference>
<comment type="caution">
    <text evidence="6">The sequence shown here is derived from an EMBL/GenBank/DDBJ whole genome shotgun (WGS) entry which is preliminary data.</text>
</comment>
<accession>A0ABX0TXD4</accession>
<reference evidence="6 7" key="1">
    <citation type="submission" date="2020-03" db="EMBL/GenBank/DDBJ databases">
        <title>Genomic Encyclopedia of Type Strains, Phase IV (KMG-IV): sequencing the most valuable type-strain genomes for metagenomic binning, comparative biology and taxonomic classification.</title>
        <authorList>
            <person name="Goeker M."/>
        </authorList>
    </citation>
    <scope>NUCLEOTIDE SEQUENCE [LARGE SCALE GENOMIC DNA]</scope>
    <source>
        <strain evidence="6 7">DSM 22753</strain>
    </source>
</reference>
<evidence type="ECO:0000313" key="7">
    <source>
        <dbReference type="Proteomes" id="UP000788153"/>
    </source>
</evidence>
<dbReference type="InterPro" id="IPR000397">
    <property type="entry name" value="Heat_shock_Hsp33"/>
</dbReference>
<keyword evidence="5" id="KW-0676">Redox-active center</keyword>
<dbReference type="Gene3D" id="3.90.1280.10">
    <property type="entry name" value="HSP33 redox switch-like"/>
    <property type="match status" value="1"/>
</dbReference>
<dbReference type="Gene3D" id="3.55.30.10">
    <property type="entry name" value="Hsp33 domain"/>
    <property type="match status" value="1"/>
</dbReference>
<proteinExistence type="predicted"/>
<dbReference type="Proteomes" id="UP000788153">
    <property type="component" value="Unassembled WGS sequence"/>
</dbReference>
<keyword evidence="4" id="KW-0143">Chaperone</keyword>
<evidence type="ECO:0000256" key="3">
    <source>
        <dbReference type="ARBA" id="ARBA00023157"/>
    </source>
</evidence>
<keyword evidence="1" id="KW-0963">Cytoplasm</keyword>
<dbReference type="CDD" id="cd00498">
    <property type="entry name" value="Hsp33"/>
    <property type="match status" value="1"/>
</dbReference>
<dbReference type="InterPro" id="IPR016154">
    <property type="entry name" value="Heat_shock_Hsp33_C"/>
</dbReference>
<dbReference type="InterPro" id="IPR016153">
    <property type="entry name" value="Heat_shock_Hsp33_N"/>
</dbReference>
<dbReference type="Gene3D" id="1.10.287.480">
    <property type="entry name" value="helix hairpin bin"/>
    <property type="match status" value="1"/>
</dbReference>
<name>A0ABX0TXD4_9SPHN</name>